<dbReference type="GO" id="GO:0004674">
    <property type="term" value="F:protein serine/threonine kinase activity"/>
    <property type="evidence" value="ECO:0007669"/>
    <property type="project" value="UniProtKB-KW"/>
</dbReference>
<name>A0A1J4KSE1_9EUKA</name>
<dbReference type="InterPro" id="IPR011009">
    <property type="entry name" value="Kinase-like_dom_sf"/>
</dbReference>
<keyword evidence="9" id="KW-0808">Transferase</keyword>
<evidence type="ECO:0000256" key="6">
    <source>
        <dbReference type="PROSITE-ProRule" id="PRU10141"/>
    </source>
</evidence>
<evidence type="ECO:0000256" key="3">
    <source>
        <dbReference type="ARBA" id="ARBA00022840"/>
    </source>
</evidence>
<keyword evidence="5" id="KW-0479">Metal-binding</keyword>
<dbReference type="InterPro" id="IPR017441">
    <property type="entry name" value="Protein_kinase_ATP_BS"/>
</dbReference>
<evidence type="ECO:0000256" key="4">
    <source>
        <dbReference type="PIRSR" id="PIRSR000615-1"/>
    </source>
</evidence>
<gene>
    <name evidence="9" type="primary">HT1</name>
    <name evidence="9" type="ORF">TRFO_03589</name>
</gene>
<dbReference type="InterPro" id="IPR008271">
    <property type="entry name" value="Ser/Thr_kinase_AS"/>
</dbReference>
<evidence type="ECO:0000256" key="2">
    <source>
        <dbReference type="ARBA" id="ARBA00022741"/>
    </source>
</evidence>
<dbReference type="GO" id="GO:0046872">
    <property type="term" value="F:metal ion binding"/>
    <property type="evidence" value="ECO:0007669"/>
    <property type="project" value="UniProtKB-KW"/>
</dbReference>
<keyword evidence="3 6" id="KW-0067">ATP-binding</keyword>
<accession>A0A1J4KSE1</accession>
<comment type="similarity">
    <text evidence="7">Belongs to the protein kinase superfamily.</text>
</comment>
<dbReference type="GO" id="GO:0005737">
    <property type="term" value="C:cytoplasm"/>
    <property type="evidence" value="ECO:0007669"/>
    <property type="project" value="TreeGrafter"/>
</dbReference>
<keyword evidence="2 6" id="KW-0547">Nucleotide-binding</keyword>
<dbReference type="Proteomes" id="UP000179807">
    <property type="component" value="Unassembled WGS sequence"/>
</dbReference>
<dbReference type="PRINTS" id="PR00109">
    <property type="entry name" value="TYRKINASE"/>
</dbReference>
<dbReference type="OrthoDB" id="4062651at2759"/>
<dbReference type="RefSeq" id="XP_068365718.1">
    <property type="nucleotide sequence ID" value="XM_068491397.1"/>
</dbReference>
<dbReference type="SMART" id="SM00220">
    <property type="entry name" value="S_TKc"/>
    <property type="match status" value="1"/>
</dbReference>
<dbReference type="InterPro" id="IPR000719">
    <property type="entry name" value="Prot_kinase_dom"/>
</dbReference>
<dbReference type="PROSITE" id="PS00107">
    <property type="entry name" value="PROTEIN_KINASE_ATP"/>
    <property type="match status" value="1"/>
</dbReference>
<dbReference type="CDD" id="cd13999">
    <property type="entry name" value="STKc_MAP3K-like"/>
    <property type="match status" value="1"/>
</dbReference>
<dbReference type="GeneID" id="94826101"/>
<sequence length="313" mass="35773">MGDHELYSLASHLGGGKILDAREFRMEKILGKGGFGNVYQAIHIPTGTLVAAKELFIEEMDEENLESFTREIDILGRCRHPFLLHLIGFTVQKPYTIFTPYIPHGSLYNHIHHSAIEPKLPPTNLSIIAMGIAYAMMHLHEMGVIHRDLKSPNVLLDNKYLPYVCDFGIARHVAKKNDELTRDCGTTGWMAPEQMKSHKYDNKVDVYSYGMILYEMISGYYPFEGKSTLDIAIALKNGKRPKLPDGNESIKNLIKQCWDQNPKKRPPFKDIYQLFLDQKVMFDDTNPKGIRAMASLTRKEEEFLAQLARESKK</sequence>
<feature type="binding site" evidence="6">
    <location>
        <position position="53"/>
    </location>
    <ligand>
        <name>ATP</name>
        <dbReference type="ChEBI" id="CHEBI:30616"/>
    </ligand>
</feature>
<dbReference type="EMBL" id="MLAK01000560">
    <property type="protein sequence ID" value="OHT12582.1"/>
    <property type="molecule type" value="Genomic_DNA"/>
</dbReference>
<evidence type="ECO:0000313" key="9">
    <source>
        <dbReference type="EMBL" id="OHT12582.1"/>
    </source>
</evidence>
<protein>
    <submittedName>
        <fullName evidence="9">Serine/threonine-protein kinase HT1</fullName>
    </submittedName>
</protein>
<dbReference type="PROSITE" id="PS50011">
    <property type="entry name" value="PROTEIN_KINASE_DOM"/>
    <property type="match status" value="1"/>
</dbReference>
<keyword evidence="5" id="KW-0460">Magnesium</keyword>
<dbReference type="SUPFAM" id="SSF56112">
    <property type="entry name" value="Protein kinase-like (PK-like)"/>
    <property type="match status" value="1"/>
</dbReference>
<evidence type="ECO:0000256" key="1">
    <source>
        <dbReference type="ARBA" id="ARBA00022527"/>
    </source>
</evidence>
<evidence type="ECO:0000256" key="5">
    <source>
        <dbReference type="PIRSR" id="PIRSR000615-3"/>
    </source>
</evidence>
<evidence type="ECO:0000256" key="7">
    <source>
        <dbReference type="RuleBase" id="RU000304"/>
    </source>
</evidence>
<feature type="domain" description="Protein kinase" evidence="8">
    <location>
        <begin position="24"/>
        <end position="276"/>
    </location>
</feature>
<feature type="active site" description="Proton acceptor" evidence="4">
    <location>
        <position position="148"/>
    </location>
</feature>
<proteinExistence type="inferred from homology"/>
<dbReference type="Gene3D" id="1.10.510.10">
    <property type="entry name" value="Transferase(Phosphotransferase) domain 1"/>
    <property type="match status" value="1"/>
</dbReference>
<dbReference type="AlphaFoldDB" id="A0A1J4KSE1"/>
<evidence type="ECO:0000259" key="8">
    <source>
        <dbReference type="PROSITE" id="PS50011"/>
    </source>
</evidence>
<organism evidence="9 10">
    <name type="scientific">Tritrichomonas foetus</name>
    <dbReference type="NCBI Taxonomy" id="1144522"/>
    <lineage>
        <taxon>Eukaryota</taxon>
        <taxon>Metamonada</taxon>
        <taxon>Parabasalia</taxon>
        <taxon>Tritrichomonadida</taxon>
        <taxon>Tritrichomonadidae</taxon>
        <taxon>Tritrichomonas</taxon>
    </lineage>
</organism>
<dbReference type="VEuPathDB" id="TrichDB:TRFO_03589"/>
<dbReference type="Pfam" id="PF00069">
    <property type="entry name" value="Pkinase"/>
    <property type="match status" value="1"/>
</dbReference>
<keyword evidence="9" id="KW-0418">Kinase</keyword>
<dbReference type="PANTHER" id="PTHR23257:SF958">
    <property type="entry name" value="SERINE_THREONINE-PROTEIN KINASE WNK4"/>
    <property type="match status" value="1"/>
</dbReference>
<evidence type="ECO:0000313" key="10">
    <source>
        <dbReference type="Proteomes" id="UP000179807"/>
    </source>
</evidence>
<keyword evidence="1 7" id="KW-0723">Serine/threonine-protein kinase</keyword>
<dbReference type="InterPro" id="IPR001245">
    <property type="entry name" value="Ser-Thr/Tyr_kinase_cat_dom"/>
</dbReference>
<feature type="binding site" evidence="5">
    <location>
        <position position="166"/>
    </location>
    <ligand>
        <name>Mg(2+)</name>
        <dbReference type="ChEBI" id="CHEBI:18420"/>
    </ligand>
</feature>
<dbReference type="PANTHER" id="PTHR23257">
    <property type="entry name" value="SERINE-THREONINE PROTEIN KINASE"/>
    <property type="match status" value="1"/>
</dbReference>
<dbReference type="GO" id="GO:0007165">
    <property type="term" value="P:signal transduction"/>
    <property type="evidence" value="ECO:0007669"/>
    <property type="project" value="TreeGrafter"/>
</dbReference>
<reference evidence="9" key="1">
    <citation type="submission" date="2016-10" db="EMBL/GenBank/DDBJ databases">
        <authorList>
            <person name="Benchimol M."/>
            <person name="Almeida L.G."/>
            <person name="Vasconcelos A.T."/>
            <person name="Perreira-Neves A."/>
            <person name="Rosa I.A."/>
            <person name="Tasca T."/>
            <person name="Bogo M.R."/>
            <person name="de Souza W."/>
        </authorList>
    </citation>
    <scope>NUCLEOTIDE SEQUENCE [LARGE SCALE GENOMIC DNA]</scope>
    <source>
        <strain evidence="9">K</strain>
    </source>
</reference>
<dbReference type="PROSITE" id="PS00108">
    <property type="entry name" value="PROTEIN_KINASE_ST"/>
    <property type="match status" value="1"/>
</dbReference>
<dbReference type="InterPro" id="IPR050167">
    <property type="entry name" value="Ser_Thr_protein_kinase"/>
</dbReference>
<keyword evidence="10" id="KW-1185">Reference proteome</keyword>
<dbReference type="GO" id="GO:0005524">
    <property type="term" value="F:ATP binding"/>
    <property type="evidence" value="ECO:0007669"/>
    <property type="project" value="UniProtKB-UniRule"/>
</dbReference>
<feature type="binding site" evidence="5">
    <location>
        <position position="153"/>
    </location>
    <ligand>
        <name>Mg(2+)</name>
        <dbReference type="ChEBI" id="CHEBI:18420"/>
    </ligand>
</feature>
<comment type="caution">
    <text evidence="9">The sequence shown here is derived from an EMBL/GenBank/DDBJ whole genome shotgun (WGS) entry which is preliminary data.</text>
</comment>